<dbReference type="InterPro" id="IPR026466">
    <property type="entry name" value="Fim_isopep_form_D2_dom"/>
</dbReference>
<comment type="caution">
    <text evidence="2">The sequence shown here is derived from an EMBL/GenBank/DDBJ whole genome shotgun (WGS) entry which is preliminary data.</text>
</comment>
<name>S0NNC9_9ENTE</name>
<dbReference type="EMBL" id="ASWO01000007">
    <property type="protein sequence ID" value="EOT82987.1"/>
    <property type="molecule type" value="Genomic_DNA"/>
</dbReference>
<proteinExistence type="predicted"/>
<dbReference type="OrthoDB" id="2056845at2"/>
<gene>
    <name evidence="2" type="ORF">I573_02100</name>
</gene>
<evidence type="ECO:0000256" key="1">
    <source>
        <dbReference type="SAM" id="MobiDB-lite"/>
    </source>
</evidence>
<dbReference type="eggNOG" id="ENOG50306TF">
    <property type="taxonomic scope" value="Bacteria"/>
</dbReference>
<sequence>MHLFKQKLKYFFLFVLLIGIAIGINSTTIQAVDESDEIVETESEEAPKEFLNERALTSVLDPGISFNDWQNDSVLNRSRINNPPKSTNTKDPNNNNRMIYNAGIDTTFSLAKFGDTHPYAYIYRHGIVAKNVKAVNYSQTTVSPASNFYIDRSWDINSRVNKNGYTNGTNKTAPASQLLNFENANFFGTTEAFFVYFNPNQIPPFNASLTNQPDIENIYFIFKTGNETAKLSSNMKYSTSSTKGFYGINDPNTAFFVGNVNLSNPQIVKAYYRDIAAPKKDLINMKKFGARISPDDGVSGYYNQPLSISKQNINNYTFLFNQKSILNSSDNTVDTSYSTDGFWNTSLNNTKRYMVFWYAKNISDAKITKKNSAQSAVKVGDAINYTVNVSSPSGKVVDPYIVDTIPAGMSEPTNVKLDNQSISKTPNSNGDYYTFNNNVLTVYFNQTTQAQMDAGAYNGLDGTGKTLTYTSSILSGNANETKKNVAELHGKNVPNPPKADSSVTIKQPEKLTGTLDKTNDQANPIPLNQIVTYTLKATNTAKETSMEKAYIEDTLPAELTEPGNIKLGTQALTKIVNANGNYYSWDATKNKLTIHMNGTKIQPGQSVTITYTNIPTRTGTLTNNAELFLADQTSLDKADSTIKVVETKGSVEKQNDRPDPVLAGTDVTYTLTPKNDSTELTLKKFTLEDTLPVGLDAPTAVKVGNTSLSNQFSNTTDYYSWDASNRKLIIHFNQTQLGPNQTTNVTYVAKVSKDATVGTKENTVVLKDINDNTLDTSSSTITVFESLNGLIKKNNNKEQGAIVNDLISYTLVATNTSSFTDLSKGYIYDILPSELGEPTNIRLNGVPLPKYDVNLTGQVKDAYTWLAADRKLIIHINGTDIKPQESITVTYDAKLLSGIPGNKVTNTATLYAATGTILSKDNSEVPVLEETLKGDLTKQNSKSSTGAVPGDVVDYTLIATNKTQSVSISKSFIYDDLPPGMDLPTNIQLNGVDLPASGNTTSDYYTFDQGNTRLTIHLNATTIKPGEKVTITYKSKLVTGTVNEIKTNKADWQDSKNQSIDKADSNFEVLLGGITGSIEKLNNKSDTGARINDVVSYTLKAKNTSPNADLVGSYIYDILPAELEQPTNIQLVLLDENGNEVAGSKKVLQLNSVVQNKDDAYSWVKADRKLIIHINGTTIKPNQAVKVTYDAKVLSGKENQAVLNTATFYADNPQKQLDKDTSTFKIKVVRINLKQEAIYPNFSNRNYRLVMPTTSYFTLDNIDLQTKTSFSRSTITASSYAENTNGAYRKMQLILASGAQGIIPSITIPEFYQYAGYQVTTTNVAHNSANRIQTGLPTLDYTNADEYWVTMYIKPDDWIKPTNEEVEPPMYNWDYATNKFN</sequence>
<keyword evidence="3" id="KW-1185">Reference proteome</keyword>
<dbReference type="InterPro" id="IPR047589">
    <property type="entry name" value="DUF11_rpt"/>
</dbReference>
<reference evidence="2 3" key="1">
    <citation type="submission" date="2013-03" db="EMBL/GenBank/DDBJ databases">
        <title>The Genome Sequence of Enterococcus sulfureus ATCC_49903 (PacBio/Illumina hybrid assembly).</title>
        <authorList>
            <consortium name="The Broad Institute Genomics Platform"/>
            <consortium name="The Broad Institute Genome Sequencing Center for Infectious Disease"/>
            <person name="Earl A."/>
            <person name="Russ C."/>
            <person name="Gilmore M."/>
            <person name="Surin D."/>
            <person name="Walker B."/>
            <person name="Young S."/>
            <person name="Zeng Q."/>
            <person name="Gargeya S."/>
            <person name="Fitzgerald M."/>
            <person name="Haas B."/>
            <person name="Abouelleil A."/>
            <person name="Allen A.W."/>
            <person name="Alvarado L."/>
            <person name="Arachchi H.M."/>
            <person name="Berlin A.M."/>
            <person name="Chapman S.B."/>
            <person name="Gainer-Dewar J."/>
            <person name="Goldberg J."/>
            <person name="Griggs A."/>
            <person name="Gujja S."/>
            <person name="Hansen M."/>
            <person name="Howarth C."/>
            <person name="Imamovic A."/>
            <person name="Ireland A."/>
            <person name="Larimer J."/>
            <person name="McCowan C."/>
            <person name="Murphy C."/>
            <person name="Pearson M."/>
            <person name="Poon T.W."/>
            <person name="Priest M."/>
            <person name="Roberts A."/>
            <person name="Saif S."/>
            <person name="Shea T."/>
            <person name="Sisk P."/>
            <person name="Sykes S."/>
            <person name="Wortman J."/>
            <person name="Nusbaum C."/>
            <person name="Birren B."/>
        </authorList>
    </citation>
    <scope>NUCLEOTIDE SEQUENCE [LARGE SCALE GENOMIC DNA]</scope>
    <source>
        <strain evidence="2 3">ATCC 49903</strain>
    </source>
</reference>
<feature type="region of interest" description="Disordered" evidence="1">
    <location>
        <begin position="75"/>
        <end position="96"/>
    </location>
</feature>
<evidence type="ECO:0000313" key="3">
    <source>
        <dbReference type="Proteomes" id="UP000015961"/>
    </source>
</evidence>
<organism evidence="2 3">
    <name type="scientific">Enterococcus sulfureus ATCC 49903</name>
    <dbReference type="NCBI Taxonomy" id="1140003"/>
    <lineage>
        <taxon>Bacteria</taxon>
        <taxon>Bacillati</taxon>
        <taxon>Bacillota</taxon>
        <taxon>Bacilli</taxon>
        <taxon>Lactobacillales</taxon>
        <taxon>Enterococcaceae</taxon>
        <taxon>Enterococcus</taxon>
    </lineage>
</organism>
<dbReference type="Gene3D" id="2.60.40.740">
    <property type="match status" value="6"/>
</dbReference>
<dbReference type="STRING" id="1140003.OMY_01983"/>
<evidence type="ECO:0008006" key="4">
    <source>
        <dbReference type="Google" id="ProtNLM"/>
    </source>
</evidence>
<dbReference type="Proteomes" id="UP000015961">
    <property type="component" value="Unassembled WGS sequence"/>
</dbReference>
<dbReference type="NCBIfam" id="TIGR04226">
    <property type="entry name" value="RrgB_K2N_iso_D2"/>
    <property type="match status" value="2"/>
</dbReference>
<dbReference type="NCBIfam" id="TIGR01451">
    <property type="entry name" value="B_ant_repeat"/>
    <property type="match status" value="1"/>
</dbReference>
<dbReference type="PATRIC" id="fig|1140003.3.peg.1912"/>
<dbReference type="RefSeq" id="WP_016186415.1">
    <property type="nucleotide sequence ID" value="NZ_ASWO01000007.1"/>
</dbReference>
<accession>S0NNC9</accession>
<evidence type="ECO:0000313" key="2">
    <source>
        <dbReference type="EMBL" id="EOT82987.1"/>
    </source>
</evidence>
<protein>
    <recommendedName>
        <fullName evidence="4">DUF11 domain-containing protein</fullName>
    </recommendedName>
</protein>